<accession>A0A8S1MCH8</accession>
<name>A0A8S1MCH8_9CILI</name>
<gene>
    <name evidence="1" type="ORF">PSON_ATCC_30995.1.T0340349</name>
</gene>
<dbReference type="EMBL" id="CAJJDN010000034">
    <property type="protein sequence ID" value="CAD8076382.1"/>
    <property type="molecule type" value="Genomic_DNA"/>
</dbReference>
<protein>
    <submittedName>
        <fullName evidence="1">Uncharacterized protein</fullName>
    </submittedName>
</protein>
<evidence type="ECO:0000313" key="2">
    <source>
        <dbReference type="Proteomes" id="UP000692954"/>
    </source>
</evidence>
<reference evidence="1" key="1">
    <citation type="submission" date="2021-01" db="EMBL/GenBank/DDBJ databases">
        <authorList>
            <consortium name="Genoscope - CEA"/>
            <person name="William W."/>
        </authorList>
    </citation>
    <scope>NUCLEOTIDE SEQUENCE</scope>
</reference>
<organism evidence="1 2">
    <name type="scientific">Paramecium sonneborni</name>
    <dbReference type="NCBI Taxonomy" id="65129"/>
    <lineage>
        <taxon>Eukaryota</taxon>
        <taxon>Sar</taxon>
        <taxon>Alveolata</taxon>
        <taxon>Ciliophora</taxon>
        <taxon>Intramacronucleata</taxon>
        <taxon>Oligohymenophorea</taxon>
        <taxon>Peniculida</taxon>
        <taxon>Parameciidae</taxon>
        <taxon>Paramecium</taxon>
    </lineage>
</organism>
<sequence>MSNQKIQKKRKLRLQKSCMKSQDCNLLYKYIQTKQRIWQIFNQSISPQKLQLKQKEKSQKEKNEIYVLKAKQQQETLEPLKLVEILQDEDYILLFKTNH</sequence>
<comment type="caution">
    <text evidence="1">The sequence shown here is derived from an EMBL/GenBank/DDBJ whole genome shotgun (WGS) entry which is preliminary data.</text>
</comment>
<keyword evidence="2" id="KW-1185">Reference proteome</keyword>
<evidence type="ECO:0000313" key="1">
    <source>
        <dbReference type="EMBL" id="CAD8076382.1"/>
    </source>
</evidence>
<proteinExistence type="predicted"/>
<dbReference type="AlphaFoldDB" id="A0A8S1MCH8"/>
<dbReference type="Proteomes" id="UP000692954">
    <property type="component" value="Unassembled WGS sequence"/>
</dbReference>